<dbReference type="EMBL" id="JADNRY010000161">
    <property type="protein sequence ID" value="KAF9062814.1"/>
    <property type="molecule type" value="Genomic_DNA"/>
</dbReference>
<proteinExistence type="predicted"/>
<protein>
    <submittedName>
        <fullName evidence="2">Uncharacterized protein</fullName>
    </submittedName>
</protein>
<evidence type="ECO:0000313" key="2">
    <source>
        <dbReference type="EMBL" id="KAF9062814.1"/>
    </source>
</evidence>
<evidence type="ECO:0000256" key="1">
    <source>
        <dbReference type="SAM" id="MobiDB-lite"/>
    </source>
</evidence>
<gene>
    <name evidence="2" type="ORF">BDP27DRAFT_1427503</name>
</gene>
<feature type="compositionally biased region" description="Polar residues" evidence="1">
    <location>
        <begin position="201"/>
        <end position="213"/>
    </location>
</feature>
<name>A0A9P5PGD9_9AGAR</name>
<feature type="compositionally biased region" description="Low complexity" evidence="1">
    <location>
        <begin position="66"/>
        <end position="95"/>
    </location>
</feature>
<keyword evidence="3" id="KW-1185">Reference proteome</keyword>
<sequence length="221" mass="24484">MPVPVISCPVPHLAEHALPPPPLSVLLAHTDLPTTQLRPLLAHTDLPLSGPQRSSLKPARVHPYATRVTPNSRPSSPPTRRLTSPTRRPSSPLTTSDDDESLDRNVGRLGSGRPTGIGHETLDALRGRMGWSEEEQNSNYSLRSTFLHYLSQTKDPKNIQKVKDKILKECPRFLEQEGAWGLDNLFIRACKNHHDKHGEASASTSKDNPGRTTKTLRSRPD</sequence>
<feature type="region of interest" description="Disordered" evidence="1">
    <location>
        <begin position="44"/>
        <end position="120"/>
    </location>
</feature>
<dbReference type="Proteomes" id="UP000772434">
    <property type="component" value="Unassembled WGS sequence"/>
</dbReference>
<accession>A0A9P5PGD9</accession>
<reference evidence="2" key="1">
    <citation type="submission" date="2020-11" db="EMBL/GenBank/DDBJ databases">
        <authorList>
            <consortium name="DOE Joint Genome Institute"/>
            <person name="Ahrendt S."/>
            <person name="Riley R."/>
            <person name="Andreopoulos W."/>
            <person name="Labutti K."/>
            <person name="Pangilinan J."/>
            <person name="Ruiz-Duenas F.J."/>
            <person name="Barrasa J.M."/>
            <person name="Sanchez-Garcia M."/>
            <person name="Camarero S."/>
            <person name="Miyauchi S."/>
            <person name="Serrano A."/>
            <person name="Linde D."/>
            <person name="Babiker R."/>
            <person name="Drula E."/>
            <person name="Ayuso-Fernandez I."/>
            <person name="Pacheco R."/>
            <person name="Padilla G."/>
            <person name="Ferreira P."/>
            <person name="Barriuso J."/>
            <person name="Kellner H."/>
            <person name="Castanera R."/>
            <person name="Alfaro M."/>
            <person name="Ramirez L."/>
            <person name="Pisabarro A.G."/>
            <person name="Kuo A."/>
            <person name="Tritt A."/>
            <person name="Lipzen A."/>
            <person name="He G."/>
            <person name="Yan M."/>
            <person name="Ng V."/>
            <person name="Cullen D."/>
            <person name="Martin F."/>
            <person name="Rosso M.-N."/>
            <person name="Henrissat B."/>
            <person name="Hibbett D."/>
            <person name="Martinez A.T."/>
            <person name="Grigoriev I.V."/>
        </authorList>
    </citation>
    <scope>NUCLEOTIDE SEQUENCE</scope>
    <source>
        <strain evidence="2">AH 40177</strain>
    </source>
</reference>
<dbReference type="AlphaFoldDB" id="A0A9P5PGD9"/>
<comment type="caution">
    <text evidence="2">The sequence shown here is derived from an EMBL/GenBank/DDBJ whole genome shotgun (WGS) entry which is preliminary data.</text>
</comment>
<feature type="region of interest" description="Disordered" evidence="1">
    <location>
        <begin position="196"/>
        <end position="221"/>
    </location>
</feature>
<organism evidence="2 3">
    <name type="scientific">Rhodocollybia butyracea</name>
    <dbReference type="NCBI Taxonomy" id="206335"/>
    <lineage>
        <taxon>Eukaryota</taxon>
        <taxon>Fungi</taxon>
        <taxon>Dikarya</taxon>
        <taxon>Basidiomycota</taxon>
        <taxon>Agaricomycotina</taxon>
        <taxon>Agaricomycetes</taxon>
        <taxon>Agaricomycetidae</taxon>
        <taxon>Agaricales</taxon>
        <taxon>Marasmiineae</taxon>
        <taxon>Omphalotaceae</taxon>
        <taxon>Rhodocollybia</taxon>
    </lineage>
</organism>
<evidence type="ECO:0000313" key="3">
    <source>
        <dbReference type="Proteomes" id="UP000772434"/>
    </source>
</evidence>